<dbReference type="Pfam" id="PF13378">
    <property type="entry name" value="MR_MLE_C"/>
    <property type="match status" value="1"/>
</dbReference>
<dbReference type="InterPro" id="IPR036849">
    <property type="entry name" value="Enolase-like_C_sf"/>
</dbReference>
<dbReference type="Gene3D" id="3.30.390.10">
    <property type="entry name" value="Enolase-like, N-terminal domain"/>
    <property type="match status" value="1"/>
</dbReference>
<protein>
    <recommendedName>
        <fullName evidence="4">o-succinylbenzoate synthase</fullName>
        <ecNumber evidence="4">4.2.1.113</ecNumber>
    </recommendedName>
</protein>
<dbReference type="InterPro" id="IPR018110">
    <property type="entry name" value="Mandel_Rmase/mucon_lact_enz_CS"/>
</dbReference>
<evidence type="ECO:0000256" key="4">
    <source>
        <dbReference type="NCBIfam" id="TIGR01927"/>
    </source>
</evidence>
<sequence length="388" mass="41854">MSIPTLPITALDLAWHGGPIELVGNAHRQWTQRRGLLLHLRDGDGNVGKGEASPLPGHSSEDLQTCADQLLALQPSQLVLGLDTAGTPTRSTFERLLASVRAPAARFALETALFDLAAQRAGIPLWRMLRRLAPELTPHEPPQPVRLNALAVLDEPRATIAEVARGRDRGLRCFKFKIGRDREREDAALDAVRARFGDSIALRLDANRSFTPEQCRSRLQQLTAFAPEYVEEPLQREHATPENLCDAPVPVALDESLQEARLRDALCTSSAVTALVLKPMLLGGLLAALDVVARARAIALADMHGGRARGIDVVVSHLFDGPIALGACAHLALALGASRPCGLDHHAGLAAWPPYRIDYLHAASIEVTQRSGLGLHLPSSYSAHGARQ</sequence>
<dbReference type="RefSeq" id="WP_012830788.1">
    <property type="nucleotide sequence ID" value="NC_013440.1"/>
</dbReference>
<dbReference type="SMART" id="SM00922">
    <property type="entry name" value="MR_MLE"/>
    <property type="match status" value="1"/>
</dbReference>
<name>D0LH51_HALO1</name>
<dbReference type="AlphaFoldDB" id="D0LH51"/>
<dbReference type="GO" id="GO:0046872">
    <property type="term" value="F:metal ion binding"/>
    <property type="evidence" value="ECO:0007669"/>
    <property type="project" value="UniProtKB-KW"/>
</dbReference>
<dbReference type="GO" id="GO:0009234">
    <property type="term" value="P:menaquinone biosynthetic process"/>
    <property type="evidence" value="ECO:0007669"/>
    <property type="project" value="UniProtKB-UniRule"/>
</dbReference>
<dbReference type="InterPro" id="IPR029017">
    <property type="entry name" value="Enolase-like_N"/>
</dbReference>
<accession>D0LH51</accession>
<dbReference type="Proteomes" id="UP000001880">
    <property type="component" value="Chromosome"/>
</dbReference>
<dbReference type="GO" id="GO:0016854">
    <property type="term" value="F:racemase and epimerase activity"/>
    <property type="evidence" value="ECO:0007669"/>
    <property type="project" value="UniProtKB-ARBA"/>
</dbReference>
<reference evidence="6 7" key="1">
    <citation type="journal article" date="2010" name="Stand. Genomic Sci.">
        <title>Complete genome sequence of Haliangium ochraceum type strain (SMP-2).</title>
        <authorList>
            <consortium name="US DOE Joint Genome Institute (JGI-PGF)"/>
            <person name="Ivanova N."/>
            <person name="Daum C."/>
            <person name="Lang E."/>
            <person name="Abt B."/>
            <person name="Kopitz M."/>
            <person name="Saunders E."/>
            <person name="Lapidus A."/>
            <person name="Lucas S."/>
            <person name="Glavina Del Rio T."/>
            <person name="Nolan M."/>
            <person name="Tice H."/>
            <person name="Copeland A."/>
            <person name="Cheng J.F."/>
            <person name="Chen F."/>
            <person name="Bruce D."/>
            <person name="Goodwin L."/>
            <person name="Pitluck S."/>
            <person name="Mavromatis K."/>
            <person name="Pati A."/>
            <person name="Mikhailova N."/>
            <person name="Chen A."/>
            <person name="Palaniappan K."/>
            <person name="Land M."/>
            <person name="Hauser L."/>
            <person name="Chang Y.J."/>
            <person name="Jeffries C.D."/>
            <person name="Detter J.C."/>
            <person name="Brettin T."/>
            <person name="Rohde M."/>
            <person name="Goker M."/>
            <person name="Bristow J."/>
            <person name="Markowitz V."/>
            <person name="Eisen J.A."/>
            <person name="Hugenholtz P."/>
            <person name="Kyrpides N.C."/>
            <person name="Klenk H.P."/>
        </authorList>
    </citation>
    <scope>NUCLEOTIDE SEQUENCE [LARGE SCALE GENOMIC DNA]</scope>
    <source>
        <strain evidence="7">DSM 14365 / CIP 107738 / JCM 11303 / AJ 13395 / SMP-2</strain>
    </source>
</reference>
<evidence type="ECO:0000256" key="2">
    <source>
        <dbReference type="ARBA" id="ARBA00022723"/>
    </source>
</evidence>
<dbReference type="SFLD" id="SFLDF00009">
    <property type="entry name" value="o-succinylbenzoate_synthase"/>
    <property type="match status" value="1"/>
</dbReference>
<evidence type="ECO:0000259" key="5">
    <source>
        <dbReference type="SMART" id="SM00922"/>
    </source>
</evidence>
<dbReference type="InterPro" id="IPR013342">
    <property type="entry name" value="Mandelate_racemase_C"/>
</dbReference>
<dbReference type="GO" id="GO:0043748">
    <property type="term" value="F:O-succinylbenzoate synthase activity"/>
    <property type="evidence" value="ECO:0007669"/>
    <property type="project" value="UniProtKB-EC"/>
</dbReference>
<dbReference type="eggNOG" id="COG4948">
    <property type="taxonomic scope" value="Bacteria"/>
</dbReference>
<organism evidence="6 7">
    <name type="scientific">Haliangium ochraceum (strain DSM 14365 / JCM 11303 / SMP-2)</name>
    <dbReference type="NCBI Taxonomy" id="502025"/>
    <lineage>
        <taxon>Bacteria</taxon>
        <taxon>Pseudomonadati</taxon>
        <taxon>Myxococcota</taxon>
        <taxon>Polyangia</taxon>
        <taxon>Haliangiales</taxon>
        <taxon>Kofleriaceae</taxon>
        <taxon>Haliangium</taxon>
    </lineage>
</organism>
<dbReference type="InterPro" id="IPR029065">
    <property type="entry name" value="Enolase_C-like"/>
</dbReference>
<evidence type="ECO:0000256" key="1">
    <source>
        <dbReference type="ARBA" id="ARBA00008031"/>
    </source>
</evidence>
<feature type="domain" description="Mandelate racemase/muconate lactonizing enzyme C-terminal" evidence="5">
    <location>
        <begin position="156"/>
        <end position="248"/>
    </location>
</feature>
<dbReference type="NCBIfam" id="TIGR01927">
    <property type="entry name" value="menC_gam_Gplu"/>
    <property type="match status" value="1"/>
</dbReference>
<dbReference type="EMBL" id="CP001804">
    <property type="protein sequence ID" value="ACY18196.1"/>
    <property type="molecule type" value="Genomic_DNA"/>
</dbReference>
<keyword evidence="3" id="KW-0413">Isomerase</keyword>
<dbReference type="SFLD" id="SFLDS00001">
    <property type="entry name" value="Enolase"/>
    <property type="match status" value="1"/>
</dbReference>
<keyword evidence="2" id="KW-0479">Metal-binding</keyword>
<dbReference type="GO" id="GO:0006518">
    <property type="term" value="P:peptide metabolic process"/>
    <property type="evidence" value="ECO:0007669"/>
    <property type="project" value="UniProtKB-ARBA"/>
</dbReference>
<dbReference type="STRING" id="502025.Hoch_5719"/>
<dbReference type="EC" id="4.2.1.113" evidence="4"/>
<dbReference type="KEGG" id="hoh:Hoch_5719"/>
<dbReference type="GO" id="GO:0009063">
    <property type="term" value="P:amino acid catabolic process"/>
    <property type="evidence" value="ECO:0007669"/>
    <property type="project" value="InterPro"/>
</dbReference>
<dbReference type="Gene3D" id="3.20.20.120">
    <property type="entry name" value="Enolase-like C-terminal domain"/>
    <property type="match status" value="1"/>
</dbReference>
<dbReference type="HOGENOM" id="CLU_030273_0_2_7"/>
<dbReference type="PANTHER" id="PTHR48073:SF2">
    <property type="entry name" value="O-SUCCINYLBENZOATE SYNTHASE"/>
    <property type="match status" value="1"/>
</dbReference>
<keyword evidence="7" id="KW-1185">Reference proteome</keyword>
<evidence type="ECO:0000256" key="3">
    <source>
        <dbReference type="ARBA" id="ARBA00023235"/>
    </source>
</evidence>
<dbReference type="InterPro" id="IPR013341">
    <property type="entry name" value="Mandelate_racemase_N_dom"/>
</dbReference>
<dbReference type="SUPFAM" id="SSF51604">
    <property type="entry name" value="Enolase C-terminal domain-like"/>
    <property type="match status" value="1"/>
</dbReference>
<dbReference type="Pfam" id="PF02746">
    <property type="entry name" value="MR_MLE_N"/>
    <property type="match status" value="1"/>
</dbReference>
<dbReference type="SUPFAM" id="SSF54826">
    <property type="entry name" value="Enolase N-terminal domain-like"/>
    <property type="match status" value="1"/>
</dbReference>
<dbReference type="PROSITE" id="PS00909">
    <property type="entry name" value="MR_MLE_2"/>
    <property type="match status" value="1"/>
</dbReference>
<gene>
    <name evidence="6" type="ordered locus">Hoch_5719</name>
</gene>
<evidence type="ECO:0000313" key="6">
    <source>
        <dbReference type="EMBL" id="ACY18196.1"/>
    </source>
</evidence>
<evidence type="ECO:0000313" key="7">
    <source>
        <dbReference type="Proteomes" id="UP000001880"/>
    </source>
</evidence>
<comment type="similarity">
    <text evidence="1">Belongs to the mandelate racemase/muconate lactonizing enzyme family.</text>
</comment>
<dbReference type="SFLD" id="SFLDG00180">
    <property type="entry name" value="muconate_cycloisomerase"/>
    <property type="match status" value="1"/>
</dbReference>
<dbReference type="PANTHER" id="PTHR48073">
    <property type="entry name" value="O-SUCCINYLBENZOATE SYNTHASE-RELATED"/>
    <property type="match status" value="1"/>
</dbReference>
<proteinExistence type="inferred from homology"/>